<dbReference type="RefSeq" id="WP_377942157.1">
    <property type="nucleotide sequence ID" value="NZ_JBHUCX010000018.1"/>
</dbReference>
<sequence length="171" mass="18952">MPRPEKPKSERRTGQIVVYVHEPVKEELQREADAKGISVSLLVRELLETHVSGDKHDDRRIVVAPDVVMAVVRQVIQEGFEINDKFAPKSKPLLDDDSSDSTYPQPGVHNPVDSIGDKSSANLSPKTSRPTSMGTKAEEQRGDDSRLNVAPKTTKRRGKGGEDNDFELGQR</sequence>
<accession>A0ABW4JD87</accession>
<proteinExistence type="predicted"/>
<protein>
    <recommendedName>
        <fullName evidence="4">Ribbon-helix-helix CopG family protein</fullName>
    </recommendedName>
</protein>
<evidence type="ECO:0000256" key="1">
    <source>
        <dbReference type="SAM" id="MobiDB-lite"/>
    </source>
</evidence>
<feature type="region of interest" description="Disordered" evidence="1">
    <location>
        <begin position="81"/>
        <end position="171"/>
    </location>
</feature>
<name>A0ABW4JD87_9BACL</name>
<organism evidence="2 3">
    <name type="scientific">Alicyclobacillus fodiniaquatilis</name>
    <dbReference type="NCBI Taxonomy" id="1661150"/>
    <lineage>
        <taxon>Bacteria</taxon>
        <taxon>Bacillati</taxon>
        <taxon>Bacillota</taxon>
        <taxon>Bacilli</taxon>
        <taxon>Bacillales</taxon>
        <taxon>Alicyclobacillaceae</taxon>
        <taxon>Alicyclobacillus</taxon>
    </lineage>
</organism>
<evidence type="ECO:0000313" key="3">
    <source>
        <dbReference type="Proteomes" id="UP001597079"/>
    </source>
</evidence>
<reference evidence="3" key="1">
    <citation type="journal article" date="2019" name="Int. J. Syst. Evol. Microbiol.">
        <title>The Global Catalogue of Microorganisms (GCM) 10K type strain sequencing project: providing services to taxonomists for standard genome sequencing and annotation.</title>
        <authorList>
            <consortium name="The Broad Institute Genomics Platform"/>
            <consortium name="The Broad Institute Genome Sequencing Center for Infectious Disease"/>
            <person name="Wu L."/>
            <person name="Ma J."/>
        </authorList>
    </citation>
    <scope>NUCLEOTIDE SEQUENCE [LARGE SCALE GENOMIC DNA]</scope>
    <source>
        <strain evidence="3">CGMCC 1.12286</strain>
    </source>
</reference>
<feature type="compositionally biased region" description="Polar residues" evidence="1">
    <location>
        <begin position="117"/>
        <end position="134"/>
    </location>
</feature>
<evidence type="ECO:0000313" key="2">
    <source>
        <dbReference type="EMBL" id="MFD1674292.1"/>
    </source>
</evidence>
<keyword evidence="3" id="KW-1185">Reference proteome</keyword>
<evidence type="ECO:0008006" key="4">
    <source>
        <dbReference type="Google" id="ProtNLM"/>
    </source>
</evidence>
<dbReference type="Proteomes" id="UP001597079">
    <property type="component" value="Unassembled WGS sequence"/>
</dbReference>
<gene>
    <name evidence="2" type="ORF">ACFSB2_06175</name>
</gene>
<comment type="caution">
    <text evidence="2">The sequence shown here is derived from an EMBL/GenBank/DDBJ whole genome shotgun (WGS) entry which is preliminary data.</text>
</comment>
<feature type="compositionally biased region" description="Basic and acidic residues" evidence="1">
    <location>
        <begin position="136"/>
        <end position="146"/>
    </location>
</feature>
<dbReference type="EMBL" id="JBHUCX010000018">
    <property type="protein sequence ID" value="MFD1674292.1"/>
    <property type="molecule type" value="Genomic_DNA"/>
</dbReference>